<name>A0ACB9EUC2_9ASTR</name>
<gene>
    <name evidence="1" type="ORF">L1987_52835</name>
</gene>
<reference evidence="2" key="1">
    <citation type="journal article" date="2022" name="Mol. Ecol. Resour.">
        <title>The genomes of chicory, endive, great burdock and yacon provide insights into Asteraceae palaeo-polyploidization history and plant inulin production.</title>
        <authorList>
            <person name="Fan W."/>
            <person name="Wang S."/>
            <person name="Wang H."/>
            <person name="Wang A."/>
            <person name="Jiang F."/>
            <person name="Liu H."/>
            <person name="Zhao H."/>
            <person name="Xu D."/>
            <person name="Zhang Y."/>
        </authorList>
    </citation>
    <scope>NUCLEOTIDE SEQUENCE [LARGE SCALE GENOMIC DNA]</scope>
    <source>
        <strain evidence="2">cv. Yunnan</strain>
    </source>
</reference>
<dbReference type="EMBL" id="CM042034">
    <property type="protein sequence ID" value="KAI3762405.1"/>
    <property type="molecule type" value="Genomic_DNA"/>
</dbReference>
<reference evidence="1 2" key="2">
    <citation type="journal article" date="2022" name="Mol. Ecol. Resour.">
        <title>The genomes of chicory, endive, great burdock and yacon provide insights into Asteraceae paleo-polyploidization history and plant inulin production.</title>
        <authorList>
            <person name="Fan W."/>
            <person name="Wang S."/>
            <person name="Wang H."/>
            <person name="Wang A."/>
            <person name="Jiang F."/>
            <person name="Liu H."/>
            <person name="Zhao H."/>
            <person name="Xu D."/>
            <person name="Zhang Y."/>
        </authorList>
    </citation>
    <scope>NUCLEOTIDE SEQUENCE [LARGE SCALE GENOMIC DNA]</scope>
    <source>
        <strain evidence="2">cv. Yunnan</strain>
        <tissue evidence="1">Leaves</tissue>
    </source>
</reference>
<dbReference type="Proteomes" id="UP001056120">
    <property type="component" value="Linkage Group LG17"/>
</dbReference>
<keyword evidence="2" id="KW-1185">Reference proteome</keyword>
<proteinExistence type="predicted"/>
<evidence type="ECO:0000313" key="2">
    <source>
        <dbReference type="Proteomes" id="UP001056120"/>
    </source>
</evidence>
<accession>A0ACB9EUC2</accession>
<evidence type="ECO:0000313" key="1">
    <source>
        <dbReference type="EMBL" id="KAI3762405.1"/>
    </source>
</evidence>
<protein>
    <submittedName>
        <fullName evidence="1">Uncharacterized protein</fullName>
    </submittedName>
</protein>
<organism evidence="1 2">
    <name type="scientific">Smallanthus sonchifolius</name>
    <dbReference type="NCBI Taxonomy" id="185202"/>
    <lineage>
        <taxon>Eukaryota</taxon>
        <taxon>Viridiplantae</taxon>
        <taxon>Streptophyta</taxon>
        <taxon>Embryophyta</taxon>
        <taxon>Tracheophyta</taxon>
        <taxon>Spermatophyta</taxon>
        <taxon>Magnoliopsida</taxon>
        <taxon>eudicotyledons</taxon>
        <taxon>Gunneridae</taxon>
        <taxon>Pentapetalae</taxon>
        <taxon>asterids</taxon>
        <taxon>campanulids</taxon>
        <taxon>Asterales</taxon>
        <taxon>Asteraceae</taxon>
        <taxon>Asteroideae</taxon>
        <taxon>Heliantheae alliance</taxon>
        <taxon>Millerieae</taxon>
        <taxon>Smallanthus</taxon>
    </lineage>
</organism>
<sequence>MDWPVAFVNYQSNGGRWSKPNAFTDGALISGYNNIAEVKVANVYFSVMIGLGIVPDQVVLASMIDGHWKEGNSNEALATLMKCFSTQ</sequence>
<comment type="caution">
    <text evidence="1">The sequence shown here is derived from an EMBL/GenBank/DDBJ whole genome shotgun (WGS) entry which is preliminary data.</text>
</comment>